<keyword evidence="2" id="KW-1185">Reference proteome</keyword>
<proteinExistence type="predicted"/>
<dbReference type="EMBL" id="CABDUW010000451">
    <property type="protein sequence ID" value="VTJ69155.1"/>
    <property type="molecule type" value="Genomic_DNA"/>
</dbReference>
<reference evidence="1" key="1">
    <citation type="submission" date="2019-04" db="EMBL/GenBank/DDBJ databases">
        <authorList>
            <person name="Alioto T."/>
            <person name="Alioto T."/>
        </authorList>
    </citation>
    <scope>NUCLEOTIDE SEQUENCE [LARGE SCALE GENOMIC DNA]</scope>
</reference>
<name>A0A5E4BIA8_MARMO</name>
<evidence type="ECO:0000313" key="2">
    <source>
        <dbReference type="Proteomes" id="UP000335636"/>
    </source>
</evidence>
<accession>A0A5E4BIA8</accession>
<organism evidence="1 2">
    <name type="scientific">Marmota monax</name>
    <name type="common">Woodchuck</name>
    <dbReference type="NCBI Taxonomy" id="9995"/>
    <lineage>
        <taxon>Eukaryota</taxon>
        <taxon>Metazoa</taxon>
        <taxon>Chordata</taxon>
        <taxon>Craniata</taxon>
        <taxon>Vertebrata</taxon>
        <taxon>Euteleostomi</taxon>
        <taxon>Mammalia</taxon>
        <taxon>Eutheria</taxon>
        <taxon>Euarchontoglires</taxon>
        <taxon>Glires</taxon>
        <taxon>Rodentia</taxon>
        <taxon>Sciuromorpha</taxon>
        <taxon>Sciuridae</taxon>
        <taxon>Xerinae</taxon>
        <taxon>Marmotini</taxon>
        <taxon>Marmota</taxon>
    </lineage>
</organism>
<sequence>MEQGPGCMTGASCALSEDELKLPMLKVFEIVVSQLAQAPQFPIFMPFMNNGSVVSAWPKKFKMKDTLLPVTLRKMNTESISL</sequence>
<feature type="non-terminal residue" evidence="1">
    <location>
        <position position="82"/>
    </location>
</feature>
<dbReference type="AlphaFoldDB" id="A0A5E4BIA8"/>
<evidence type="ECO:0000313" key="1">
    <source>
        <dbReference type="EMBL" id="VTJ69155.1"/>
    </source>
</evidence>
<gene>
    <name evidence="1" type="ORF">MONAX_5E033744</name>
</gene>
<protein>
    <submittedName>
        <fullName evidence="1">Uncharacterized protein</fullName>
    </submittedName>
</protein>
<comment type="caution">
    <text evidence="1">The sequence shown here is derived from an EMBL/GenBank/DDBJ whole genome shotgun (WGS) entry which is preliminary data.</text>
</comment>
<dbReference type="Proteomes" id="UP000335636">
    <property type="component" value="Unassembled WGS sequence"/>
</dbReference>